<proteinExistence type="predicted"/>
<feature type="signal peptide" evidence="1">
    <location>
        <begin position="1"/>
        <end position="18"/>
    </location>
</feature>
<dbReference type="Proteomes" id="UP000054485">
    <property type="component" value="Unassembled WGS sequence"/>
</dbReference>
<dbReference type="AlphaFoldDB" id="A0A0D0AUG4"/>
<name>A0A0D0AUG4_9AGAM</name>
<evidence type="ECO:0000256" key="1">
    <source>
        <dbReference type="SAM" id="SignalP"/>
    </source>
</evidence>
<reference evidence="3" key="2">
    <citation type="submission" date="2015-01" db="EMBL/GenBank/DDBJ databases">
        <title>Evolutionary Origins and Diversification of the Mycorrhizal Mutualists.</title>
        <authorList>
            <consortium name="DOE Joint Genome Institute"/>
            <consortium name="Mycorrhizal Genomics Consortium"/>
            <person name="Kohler A."/>
            <person name="Kuo A."/>
            <person name="Nagy L.G."/>
            <person name="Floudas D."/>
            <person name="Copeland A."/>
            <person name="Barry K.W."/>
            <person name="Cichocki N."/>
            <person name="Veneault-Fourrey C."/>
            <person name="LaButti K."/>
            <person name="Lindquist E.A."/>
            <person name="Lipzen A."/>
            <person name="Lundell T."/>
            <person name="Morin E."/>
            <person name="Murat C."/>
            <person name="Riley R."/>
            <person name="Ohm R."/>
            <person name="Sun H."/>
            <person name="Tunlid A."/>
            <person name="Henrissat B."/>
            <person name="Grigoriev I.V."/>
            <person name="Hibbett D.S."/>
            <person name="Martin F."/>
        </authorList>
    </citation>
    <scope>NUCLEOTIDE SEQUENCE [LARGE SCALE GENOMIC DNA]</scope>
    <source>
        <strain evidence="3">UH-Slu-Lm8-n1</strain>
    </source>
</reference>
<keyword evidence="3" id="KW-1185">Reference proteome</keyword>
<accession>A0A0D0AUG4</accession>
<evidence type="ECO:0000313" key="2">
    <source>
        <dbReference type="EMBL" id="KIK37947.1"/>
    </source>
</evidence>
<evidence type="ECO:0000313" key="3">
    <source>
        <dbReference type="Proteomes" id="UP000054485"/>
    </source>
</evidence>
<organism evidence="2 3">
    <name type="scientific">Suillus luteus UH-Slu-Lm8-n1</name>
    <dbReference type="NCBI Taxonomy" id="930992"/>
    <lineage>
        <taxon>Eukaryota</taxon>
        <taxon>Fungi</taxon>
        <taxon>Dikarya</taxon>
        <taxon>Basidiomycota</taxon>
        <taxon>Agaricomycotina</taxon>
        <taxon>Agaricomycetes</taxon>
        <taxon>Agaricomycetidae</taxon>
        <taxon>Boletales</taxon>
        <taxon>Suillineae</taxon>
        <taxon>Suillaceae</taxon>
        <taxon>Suillus</taxon>
    </lineage>
</organism>
<reference evidence="2 3" key="1">
    <citation type="submission" date="2014-04" db="EMBL/GenBank/DDBJ databases">
        <authorList>
            <consortium name="DOE Joint Genome Institute"/>
            <person name="Kuo A."/>
            <person name="Ruytinx J."/>
            <person name="Rineau F."/>
            <person name="Colpaert J."/>
            <person name="Kohler A."/>
            <person name="Nagy L.G."/>
            <person name="Floudas D."/>
            <person name="Copeland A."/>
            <person name="Barry K.W."/>
            <person name="Cichocki N."/>
            <person name="Veneault-Fourrey C."/>
            <person name="LaButti K."/>
            <person name="Lindquist E.A."/>
            <person name="Lipzen A."/>
            <person name="Lundell T."/>
            <person name="Morin E."/>
            <person name="Murat C."/>
            <person name="Sun H."/>
            <person name="Tunlid A."/>
            <person name="Henrissat B."/>
            <person name="Grigoriev I.V."/>
            <person name="Hibbett D.S."/>
            <person name="Martin F."/>
            <person name="Nordberg H.P."/>
            <person name="Cantor M.N."/>
            <person name="Hua S.X."/>
        </authorList>
    </citation>
    <scope>NUCLEOTIDE SEQUENCE [LARGE SCALE GENOMIC DNA]</scope>
    <source>
        <strain evidence="2 3">UH-Slu-Lm8-n1</strain>
    </source>
</reference>
<dbReference type="EMBL" id="KN835420">
    <property type="protein sequence ID" value="KIK37947.1"/>
    <property type="molecule type" value="Genomic_DNA"/>
</dbReference>
<feature type="chain" id="PRO_5002224236" evidence="1">
    <location>
        <begin position="19"/>
        <end position="57"/>
    </location>
</feature>
<dbReference type="HOGENOM" id="CLU_2998019_0_0_1"/>
<dbReference type="InParanoid" id="A0A0D0AUG4"/>
<keyword evidence="1" id="KW-0732">Signal</keyword>
<protein>
    <submittedName>
        <fullName evidence="2">Uncharacterized protein</fullName>
    </submittedName>
</protein>
<sequence length="57" mass="5957">MAIIGCVGLAWLAMCLLADRSWLGGQSGDGRGSGCFAWSRVGCGHYKGALMIIITPQ</sequence>
<gene>
    <name evidence="2" type="ORF">CY34DRAFT_809850</name>
</gene>